<evidence type="ECO:0000256" key="1">
    <source>
        <dbReference type="SAM" id="MobiDB-lite"/>
    </source>
</evidence>
<evidence type="ECO:0000313" key="5">
    <source>
        <dbReference type="Proteomes" id="UP000002729"/>
    </source>
</evidence>
<organism evidence="5">
    <name type="scientific">Aureococcus anophagefferens</name>
    <name type="common">Harmful bloom alga</name>
    <dbReference type="NCBI Taxonomy" id="44056"/>
    <lineage>
        <taxon>Eukaryota</taxon>
        <taxon>Sar</taxon>
        <taxon>Stramenopiles</taxon>
        <taxon>Ochrophyta</taxon>
        <taxon>Pelagophyceae</taxon>
        <taxon>Pelagomonadales</taxon>
        <taxon>Pelagomonadaceae</taxon>
        <taxon>Aureococcus</taxon>
    </lineage>
</organism>
<accession>F0YQS8</accession>
<evidence type="ECO:0000259" key="3">
    <source>
        <dbReference type="Pfam" id="PF14240"/>
    </source>
</evidence>
<evidence type="ECO:0000256" key="2">
    <source>
        <dbReference type="SAM" id="Phobius"/>
    </source>
</evidence>
<feature type="compositionally biased region" description="Basic and acidic residues" evidence="1">
    <location>
        <begin position="730"/>
        <end position="741"/>
    </location>
</feature>
<dbReference type="Pfam" id="PF14240">
    <property type="entry name" value="YHYH"/>
    <property type="match status" value="1"/>
</dbReference>
<dbReference type="GeneID" id="20227028"/>
<sequence>HFDACGGHVFLADRGYHYHSASSCVLAAMDVGGLDELLVGWALDGFGLYAVLDAAGALSDPMHDLDECRGAAVLGEYRYYVTASLPHAPPCLRGAFEAPTRAVASPLVACPKKGRNVTYFRNATRLSDPLDCPTPRDGALYPTFLFRTAPRGGPGSWRLHALAFGALFALVGGGTLLVVVGMWSEGLWPGVATYAGGQIVLAGLVCGLRAACLLADPYWADEAWSALTYGGLWGVCYPMMDVVLLLELWHACEITAAVSPQVFAGVPAPLMLLLGSASRASAVGDFGIQFMADYLRSRGNGWEWLKICQIYYVVLGLLTCVALSYVAAKLSGGARELRTSWSMRVFLFRLTCKLGYIAVFGAALCVTSCIGLDRGMDLSDSAYFLLTTQQRLFEALLCVAVVYAALPTHWALERCFPDARDDEKDEYRDSNLSFSSTIIGDVTAQFTPSGAASKLDLECDEEADYRASMDWRDGAAVRAPADVAAVAAVEVLDAPAAAAEDAAAYAVELEAAATAESPASVSCFERAIARAPSSTRSLGLSPGASSRSLSTAETAVAVASHDKKRPTEELLDDALRVVRLMEALPMRVMDLADFAAFGKIPRSSDGLARDRRDGDYVVFVSHRWWGPTTPDADFHGSDGRDATRVKYGLIKRGIEAIVRKEKLDRSRVCVWMDFACIEQDDAKTQKLGVQSLIAWASRVDVLLVPVLIDLCQAMAKDKASTRKPRRRNARARDDGGTRRATEATPPVRASKRLSVQVSAAASAFLVNFRLRLDAIASIFVNYHEERQEFVAKTEAADLIEQNVAEMMG</sequence>
<keyword evidence="5" id="KW-1185">Reference proteome</keyword>
<dbReference type="KEGG" id="aaf:AURANDRAFT_68793"/>
<keyword evidence="2" id="KW-0812">Transmembrane</keyword>
<feature type="domain" description="YHYH" evidence="3">
    <location>
        <begin position="2"/>
        <end position="52"/>
    </location>
</feature>
<dbReference type="AlphaFoldDB" id="F0YQS8"/>
<feature type="region of interest" description="Disordered" evidence="1">
    <location>
        <begin position="719"/>
        <end position="747"/>
    </location>
</feature>
<dbReference type="eggNOG" id="ENOG502SUUM">
    <property type="taxonomic scope" value="Eukaryota"/>
</dbReference>
<dbReference type="InterPro" id="IPR025924">
    <property type="entry name" value="YHYH_dom"/>
</dbReference>
<feature type="transmembrane region" description="Helical" evidence="2">
    <location>
        <begin position="266"/>
        <end position="288"/>
    </location>
</feature>
<feature type="transmembrane region" description="Helical" evidence="2">
    <location>
        <begin position="226"/>
        <end position="246"/>
    </location>
</feature>
<feature type="transmembrane region" description="Helical" evidence="2">
    <location>
        <begin position="195"/>
        <end position="214"/>
    </location>
</feature>
<feature type="transmembrane region" description="Helical" evidence="2">
    <location>
        <begin position="348"/>
        <end position="372"/>
    </location>
</feature>
<dbReference type="InParanoid" id="F0YQS8"/>
<feature type="non-terminal residue" evidence="4">
    <location>
        <position position="1"/>
    </location>
</feature>
<feature type="transmembrane region" description="Helical" evidence="2">
    <location>
        <begin position="309"/>
        <end position="328"/>
    </location>
</feature>
<gene>
    <name evidence="4" type="ORF">AURANDRAFT_68793</name>
</gene>
<evidence type="ECO:0000313" key="4">
    <source>
        <dbReference type="EMBL" id="EGB02531.1"/>
    </source>
</evidence>
<dbReference type="RefSeq" id="XP_009042770.1">
    <property type="nucleotide sequence ID" value="XM_009044522.1"/>
</dbReference>
<reference evidence="4 5" key="1">
    <citation type="journal article" date="2011" name="Proc. Natl. Acad. Sci. U.S.A.">
        <title>Niche of harmful alga Aureococcus anophagefferens revealed through ecogenomics.</title>
        <authorList>
            <person name="Gobler C.J."/>
            <person name="Berry D.L."/>
            <person name="Dyhrman S.T."/>
            <person name="Wilhelm S.W."/>
            <person name="Salamov A."/>
            <person name="Lobanov A.V."/>
            <person name="Zhang Y."/>
            <person name="Collier J.L."/>
            <person name="Wurch L.L."/>
            <person name="Kustka A.B."/>
            <person name="Dill B.D."/>
            <person name="Shah M."/>
            <person name="VerBerkmoes N.C."/>
            <person name="Kuo A."/>
            <person name="Terry A."/>
            <person name="Pangilinan J."/>
            <person name="Lindquist E.A."/>
            <person name="Lucas S."/>
            <person name="Paulsen I.T."/>
            <person name="Hattenrath-Lehmann T.K."/>
            <person name="Talmage S.C."/>
            <person name="Walker E.A."/>
            <person name="Koch F."/>
            <person name="Burson A.M."/>
            <person name="Marcoval M.A."/>
            <person name="Tang Y.Z."/>
            <person name="Lecleir G.R."/>
            <person name="Coyne K.J."/>
            <person name="Berg G.M."/>
            <person name="Bertrand E.M."/>
            <person name="Saito M.A."/>
            <person name="Gladyshev V.N."/>
            <person name="Grigoriev I.V."/>
        </authorList>
    </citation>
    <scope>NUCLEOTIDE SEQUENCE [LARGE SCALE GENOMIC DNA]</scope>
    <source>
        <strain evidence="5">CCMP 1984</strain>
    </source>
</reference>
<keyword evidence="2" id="KW-1133">Transmembrane helix</keyword>
<protein>
    <recommendedName>
        <fullName evidence="3">YHYH domain-containing protein</fullName>
    </recommendedName>
</protein>
<feature type="non-terminal residue" evidence="4">
    <location>
        <position position="808"/>
    </location>
</feature>
<dbReference type="Proteomes" id="UP000002729">
    <property type="component" value="Unassembled WGS sequence"/>
</dbReference>
<proteinExistence type="predicted"/>
<dbReference type="OrthoDB" id="536979at2759"/>
<keyword evidence="2" id="KW-0472">Membrane</keyword>
<name>F0YQS8_AURAN</name>
<dbReference type="EMBL" id="GL833456">
    <property type="protein sequence ID" value="EGB02531.1"/>
    <property type="molecule type" value="Genomic_DNA"/>
</dbReference>
<feature type="transmembrane region" description="Helical" evidence="2">
    <location>
        <begin position="161"/>
        <end position="183"/>
    </location>
</feature>